<dbReference type="EMBL" id="DUZY01000001">
    <property type="protein sequence ID" value="DAD19540.1"/>
    <property type="molecule type" value="Genomic_DNA"/>
</dbReference>
<protein>
    <recommendedName>
        <fullName evidence="5">Heavy metal-associated isoprenylated plant protein 39-like</fullName>
    </recommendedName>
</protein>
<evidence type="ECO:0008006" key="5">
    <source>
        <dbReference type="Google" id="ProtNLM"/>
    </source>
</evidence>
<dbReference type="AlphaFoldDB" id="A0A822XGN7"/>
<accession>A0A822XGN7</accession>
<keyword evidence="4" id="KW-1185">Reference proteome</keyword>
<sequence length="105" mass="12136">MKGVSSLSEKQLTVIGDVDPVDVVSKLRKLWHSDIVYIGPSKEPEKKEEPKKEEPKKEEPKKDPVEQQIQNLVKAYQAYNPHMTTLTTMSRVWKRTQMLVLFVNS</sequence>
<dbReference type="PANTHER" id="PTHR45811">
    <property type="entry name" value="COPPER TRANSPORT PROTEIN FAMILY-RELATED"/>
    <property type="match status" value="1"/>
</dbReference>
<feature type="compositionally biased region" description="Basic and acidic residues" evidence="2">
    <location>
        <begin position="42"/>
        <end position="65"/>
    </location>
</feature>
<comment type="caution">
    <text evidence="3">The sequence shown here is derived from an EMBL/GenBank/DDBJ whole genome shotgun (WGS) entry which is preliminary data.</text>
</comment>
<evidence type="ECO:0000313" key="3">
    <source>
        <dbReference type="EMBL" id="DAD19540.1"/>
    </source>
</evidence>
<organism evidence="3 4">
    <name type="scientific">Nelumbo nucifera</name>
    <name type="common">Sacred lotus</name>
    <dbReference type="NCBI Taxonomy" id="4432"/>
    <lineage>
        <taxon>Eukaryota</taxon>
        <taxon>Viridiplantae</taxon>
        <taxon>Streptophyta</taxon>
        <taxon>Embryophyta</taxon>
        <taxon>Tracheophyta</taxon>
        <taxon>Spermatophyta</taxon>
        <taxon>Magnoliopsida</taxon>
        <taxon>Proteales</taxon>
        <taxon>Nelumbonaceae</taxon>
        <taxon>Nelumbo</taxon>
    </lineage>
</organism>
<dbReference type="InterPro" id="IPR051863">
    <property type="entry name" value="HIPP"/>
</dbReference>
<reference evidence="3 4" key="1">
    <citation type="journal article" date="2020" name="Mol. Biol. Evol.">
        <title>Distinct Expression and Methylation Patterns for Genes with Different Fates following a Single Whole-Genome Duplication in Flowering Plants.</title>
        <authorList>
            <person name="Shi T."/>
            <person name="Rahmani R.S."/>
            <person name="Gugger P.F."/>
            <person name="Wang M."/>
            <person name="Li H."/>
            <person name="Zhang Y."/>
            <person name="Li Z."/>
            <person name="Wang Q."/>
            <person name="Van de Peer Y."/>
            <person name="Marchal K."/>
            <person name="Chen J."/>
        </authorList>
    </citation>
    <scope>NUCLEOTIDE SEQUENCE [LARGE SCALE GENOMIC DNA]</scope>
    <source>
        <tissue evidence="3">Leaf</tissue>
    </source>
</reference>
<evidence type="ECO:0000256" key="2">
    <source>
        <dbReference type="SAM" id="MobiDB-lite"/>
    </source>
</evidence>
<gene>
    <name evidence="3" type="ORF">HUJ06_021003</name>
</gene>
<evidence type="ECO:0000256" key="1">
    <source>
        <dbReference type="ARBA" id="ARBA00022723"/>
    </source>
</evidence>
<proteinExistence type="predicted"/>
<name>A0A822XGN7_NELNU</name>
<feature type="region of interest" description="Disordered" evidence="2">
    <location>
        <begin position="41"/>
        <end position="67"/>
    </location>
</feature>
<dbReference type="Gene3D" id="3.30.70.100">
    <property type="match status" value="1"/>
</dbReference>
<dbReference type="PANTHER" id="PTHR45811:SF49">
    <property type="entry name" value="OS04G0667600 PROTEIN"/>
    <property type="match status" value="1"/>
</dbReference>
<dbReference type="Proteomes" id="UP000607653">
    <property type="component" value="Unassembled WGS sequence"/>
</dbReference>
<keyword evidence="1" id="KW-0479">Metal-binding</keyword>
<dbReference type="GO" id="GO:0046872">
    <property type="term" value="F:metal ion binding"/>
    <property type="evidence" value="ECO:0007669"/>
    <property type="project" value="UniProtKB-KW"/>
</dbReference>
<evidence type="ECO:0000313" key="4">
    <source>
        <dbReference type="Proteomes" id="UP000607653"/>
    </source>
</evidence>